<dbReference type="PRINTS" id="PR00420">
    <property type="entry name" value="RNGMNOXGNASE"/>
</dbReference>
<evidence type="ECO:0000256" key="2">
    <source>
        <dbReference type="ARBA" id="ARBA00022630"/>
    </source>
</evidence>
<dbReference type="GO" id="GO:0071949">
    <property type="term" value="F:FAD binding"/>
    <property type="evidence" value="ECO:0007669"/>
    <property type="project" value="InterPro"/>
</dbReference>
<evidence type="ECO:0000313" key="8">
    <source>
        <dbReference type="Proteomes" id="UP000297839"/>
    </source>
</evidence>
<dbReference type="GO" id="GO:0004497">
    <property type="term" value="F:monooxygenase activity"/>
    <property type="evidence" value="ECO:0007669"/>
    <property type="project" value="UniProtKB-KW"/>
</dbReference>
<dbReference type="Pfam" id="PF01494">
    <property type="entry name" value="FAD_binding_3"/>
    <property type="match status" value="1"/>
</dbReference>
<feature type="domain" description="FAD-binding" evidence="6">
    <location>
        <begin position="4"/>
        <end position="320"/>
    </location>
</feature>
<keyword evidence="4" id="KW-0560">Oxidoreductase</keyword>
<protein>
    <submittedName>
        <fullName evidence="7">FAD-dependent oxidoreductase</fullName>
    </submittedName>
</protein>
<dbReference type="SUPFAM" id="SSF54373">
    <property type="entry name" value="FAD-linked reductases, C-terminal domain"/>
    <property type="match status" value="1"/>
</dbReference>
<dbReference type="InterPro" id="IPR050493">
    <property type="entry name" value="FAD-dep_Monooxygenase_BioMet"/>
</dbReference>
<organism evidence="7 8">
    <name type="scientific">Ramlibacter humi</name>
    <dbReference type="NCBI Taxonomy" id="2530451"/>
    <lineage>
        <taxon>Bacteria</taxon>
        <taxon>Pseudomonadati</taxon>
        <taxon>Pseudomonadota</taxon>
        <taxon>Betaproteobacteria</taxon>
        <taxon>Burkholderiales</taxon>
        <taxon>Comamonadaceae</taxon>
        <taxon>Ramlibacter</taxon>
    </lineage>
</organism>
<gene>
    <name evidence="7" type="ORF">EZ216_10785</name>
</gene>
<name>A0A4Z0C1J8_9BURK</name>
<dbReference type="Proteomes" id="UP000297839">
    <property type="component" value="Unassembled WGS sequence"/>
</dbReference>
<keyword evidence="8" id="KW-1185">Reference proteome</keyword>
<reference evidence="7 8" key="1">
    <citation type="submission" date="2019-03" db="EMBL/GenBank/DDBJ databases">
        <title>Ramlibacter sp. 18x22-1, whole genome shotgun sequence.</title>
        <authorList>
            <person name="Zhang X."/>
            <person name="Feng G."/>
            <person name="Zhu H."/>
        </authorList>
    </citation>
    <scope>NUCLEOTIDE SEQUENCE [LARGE SCALE GENOMIC DNA]</scope>
    <source>
        <strain evidence="7 8">18x22-1</strain>
    </source>
</reference>
<dbReference type="InterPro" id="IPR036188">
    <property type="entry name" value="FAD/NAD-bd_sf"/>
</dbReference>
<comment type="caution">
    <text evidence="7">The sequence shown here is derived from an EMBL/GenBank/DDBJ whole genome shotgun (WGS) entry which is preliminary data.</text>
</comment>
<evidence type="ECO:0000256" key="1">
    <source>
        <dbReference type="ARBA" id="ARBA00001974"/>
    </source>
</evidence>
<evidence type="ECO:0000256" key="5">
    <source>
        <dbReference type="ARBA" id="ARBA00023033"/>
    </source>
</evidence>
<dbReference type="OrthoDB" id="9782160at2"/>
<evidence type="ECO:0000256" key="4">
    <source>
        <dbReference type="ARBA" id="ARBA00023002"/>
    </source>
</evidence>
<accession>A0A4Z0C1J8</accession>
<evidence type="ECO:0000256" key="3">
    <source>
        <dbReference type="ARBA" id="ARBA00022827"/>
    </source>
</evidence>
<evidence type="ECO:0000313" key="7">
    <source>
        <dbReference type="EMBL" id="TFZ04109.1"/>
    </source>
</evidence>
<proteinExistence type="predicted"/>
<dbReference type="AlphaFoldDB" id="A0A4Z0C1J8"/>
<dbReference type="InterPro" id="IPR002938">
    <property type="entry name" value="FAD-bd"/>
</dbReference>
<dbReference type="PANTHER" id="PTHR13789:SF318">
    <property type="entry name" value="GERANYLGERANYL DIPHOSPHATE REDUCTASE"/>
    <property type="match status" value="1"/>
</dbReference>
<keyword evidence="5" id="KW-0503">Monooxygenase</keyword>
<evidence type="ECO:0000259" key="6">
    <source>
        <dbReference type="Pfam" id="PF01494"/>
    </source>
</evidence>
<keyword evidence="2" id="KW-0285">Flavoprotein</keyword>
<dbReference type="RefSeq" id="WP_135249734.1">
    <property type="nucleotide sequence ID" value="NZ_SMLK01000002.1"/>
</dbReference>
<dbReference type="PANTHER" id="PTHR13789">
    <property type="entry name" value="MONOOXYGENASE"/>
    <property type="match status" value="1"/>
</dbReference>
<dbReference type="SUPFAM" id="SSF51905">
    <property type="entry name" value="FAD/NAD(P)-binding domain"/>
    <property type="match status" value="1"/>
</dbReference>
<keyword evidence="3" id="KW-0274">FAD</keyword>
<sequence>MAQDLLVAGGGIAGLAAAIGARRAGWEARLFEQATAFSEAGAGLQLGPNATRVLREWGVLQRPELRPFQPARLSVRDAVDGREIGTLRLGETAASRYGAPYFTVHRADLQAALLAQAAEDGVFLHEGTRVESLEVRGDMARARLQEGGWVEADAAAVADGVWSRLRAQLLDGSPAPATGHVAYRALLQSDALPVTMQGDHVEAWLGPRMHLVRYPVRGGEAMNIVGFIEGRAGEDWDQAASVAALREAAKGLCAPLRTIVEAVPEWRLWPVHDRAPVAGDHEMAEGRAALLGDAAHPMRPYLAQGAGMALEDAAALERVLRTCDGRVIDVPTALRRYALDRWQRCARVQARSLRNGRIFHADGALRVARNLAMKTVGEPLLDLPWLYGGP</sequence>
<comment type="cofactor">
    <cofactor evidence="1">
        <name>FAD</name>
        <dbReference type="ChEBI" id="CHEBI:57692"/>
    </cofactor>
</comment>
<dbReference type="Gene3D" id="3.50.50.60">
    <property type="entry name" value="FAD/NAD(P)-binding domain"/>
    <property type="match status" value="1"/>
</dbReference>
<dbReference type="EMBL" id="SMLK01000002">
    <property type="protein sequence ID" value="TFZ04109.1"/>
    <property type="molecule type" value="Genomic_DNA"/>
</dbReference>